<dbReference type="GO" id="GO:0005886">
    <property type="term" value="C:plasma membrane"/>
    <property type="evidence" value="ECO:0007669"/>
    <property type="project" value="TreeGrafter"/>
</dbReference>
<comment type="similarity">
    <text evidence="16 17">Belongs to the ephrin family.</text>
</comment>
<evidence type="ECO:0000256" key="15">
    <source>
        <dbReference type="ARBA" id="ARBA00069619"/>
    </source>
</evidence>
<keyword evidence="7" id="KW-0221">Differentiation</keyword>
<evidence type="ECO:0000256" key="3">
    <source>
        <dbReference type="ARBA" id="ARBA00022481"/>
    </source>
</evidence>
<evidence type="ECO:0000256" key="13">
    <source>
        <dbReference type="ARBA" id="ARBA00057908"/>
    </source>
</evidence>
<evidence type="ECO:0000259" key="20">
    <source>
        <dbReference type="PROSITE" id="PS51551"/>
    </source>
</evidence>
<keyword evidence="6" id="KW-0732">Signal</keyword>
<dbReference type="RefSeq" id="XP_013984363.1">
    <property type="nucleotide sequence ID" value="XM_014128888.2"/>
</dbReference>
<dbReference type="GO" id="GO:0048013">
    <property type="term" value="P:ephrin receptor signaling pathway"/>
    <property type="evidence" value="ECO:0007669"/>
    <property type="project" value="TreeGrafter"/>
</dbReference>
<evidence type="ECO:0000313" key="22">
    <source>
        <dbReference type="RefSeq" id="XP_013984363.1"/>
    </source>
</evidence>
<evidence type="ECO:0000256" key="11">
    <source>
        <dbReference type="ARBA" id="ARBA00023157"/>
    </source>
</evidence>
<keyword evidence="8" id="KW-0524">Neurogenesis</keyword>
<dbReference type="InterPro" id="IPR031328">
    <property type="entry name" value="Ephrin"/>
</dbReference>
<evidence type="ECO:0000256" key="8">
    <source>
        <dbReference type="ARBA" id="ARBA00022902"/>
    </source>
</evidence>
<keyword evidence="10 17" id="KW-0472">Membrane</keyword>
<dbReference type="Proteomes" id="UP001652741">
    <property type="component" value="Chromosome ssa11"/>
</dbReference>
<comment type="subcellular location">
    <subcellularLocation>
        <location evidence="1">Membrane</location>
        <topology evidence="1">Single-pass type I membrane protein</topology>
    </subcellularLocation>
</comment>
<evidence type="ECO:0000313" key="21">
    <source>
        <dbReference type="Proteomes" id="UP001652741"/>
    </source>
</evidence>
<dbReference type="GO" id="GO:0007411">
    <property type="term" value="P:axon guidance"/>
    <property type="evidence" value="ECO:0007669"/>
    <property type="project" value="TreeGrafter"/>
</dbReference>
<comment type="subunit">
    <text evidence="14">Interacts with GRIP1 and GRIP2.</text>
</comment>
<evidence type="ECO:0000256" key="5">
    <source>
        <dbReference type="ARBA" id="ARBA00022692"/>
    </source>
</evidence>
<comment type="function">
    <text evidence="13">Cell surface transmembrane ligand for Eph receptors, a family of receptor tyrosine kinases which are crucial for migration, repulsion and adhesion during neuronal, vascular and epithelial development. Binds promiscuously Eph receptors residing on adjacent cells, leading to contact-dependent bidirectional signaling into neighboring cells. The signaling pathway downstream of the receptor is referred to as forward signaling while the signaling pathway downstream of the ephrin ligand is referred to as reverse signaling. May play a pivotal role in forebrain function. Binds to, and induce the collapse of, commissural axons/growth cones in vitro. May play a role in constraining the orientation of longitudinally projecting axons.</text>
</comment>
<dbReference type="FunFam" id="2.60.40.420:FF:000019">
    <property type="entry name" value="Putative ephrin-B3"/>
    <property type="match status" value="1"/>
</dbReference>
<evidence type="ECO:0000256" key="14">
    <source>
        <dbReference type="ARBA" id="ARBA00064027"/>
    </source>
</evidence>
<keyword evidence="3" id="KW-0488">Methylation</keyword>
<dbReference type="InterPro" id="IPR001799">
    <property type="entry name" value="Ephrin_RBD"/>
</dbReference>
<reference evidence="22" key="1">
    <citation type="submission" date="2025-08" db="UniProtKB">
        <authorList>
            <consortium name="RefSeq"/>
        </authorList>
    </citation>
    <scope>IDENTIFICATION</scope>
</reference>
<protein>
    <recommendedName>
        <fullName evidence="15">Ephrin-B3</fullName>
    </recommendedName>
</protein>
<evidence type="ECO:0000256" key="16">
    <source>
        <dbReference type="PROSITE-ProRule" id="PRU00884"/>
    </source>
</evidence>
<evidence type="ECO:0000256" key="18">
    <source>
        <dbReference type="SAM" id="MobiDB-lite"/>
    </source>
</evidence>
<evidence type="ECO:0000256" key="12">
    <source>
        <dbReference type="ARBA" id="ARBA00023180"/>
    </source>
</evidence>
<sequence length="338" mass="36825">MAVESQGAGMALAFWDGCNGLGFILIFLVDLLGITASNMEPIYWNTLNKRFQDDRGYVLYPQIGDRLDLICPASNPQGPRSPSEYEYYKLYLVSTREQADRCEVMGAPNLLLTCDKPNSDMRFTIKFQEFSPNLWGHEFKTLQDYYIIATSDGTRQGLDSMRGGVCVTRGMKVILKVGQTAYGLPPKPKPDPNRFNPKGNGTTPKVGGEGEGNNGNNPPPSSSVAVIAGAVGGGVFLLIVTAVICVVCYRWRQNKHSETHHPTLTLTTLTPKRGSTSGAGCSAGGNNGSEPSDIIIPLRTSDSAYCPHYEKVSGDYGHPVYIVQEMPPQSPANIYYKV</sequence>
<evidence type="ECO:0000256" key="4">
    <source>
        <dbReference type="ARBA" id="ARBA00022553"/>
    </source>
</evidence>
<keyword evidence="2" id="KW-0217">Developmental protein</keyword>
<evidence type="ECO:0000256" key="2">
    <source>
        <dbReference type="ARBA" id="ARBA00022473"/>
    </source>
</evidence>
<dbReference type="PANTHER" id="PTHR11304">
    <property type="entry name" value="EPHRIN"/>
    <property type="match status" value="1"/>
</dbReference>
<comment type="caution">
    <text evidence="16">Lacks conserved residue(s) required for the propagation of feature annotation.</text>
</comment>
<evidence type="ECO:0000256" key="7">
    <source>
        <dbReference type="ARBA" id="ARBA00022782"/>
    </source>
</evidence>
<evidence type="ECO:0000256" key="19">
    <source>
        <dbReference type="SAM" id="Phobius"/>
    </source>
</evidence>
<evidence type="ECO:0000256" key="6">
    <source>
        <dbReference type="ARBA" id="ARBA00022729"/>
    </source>
</evidence>
<dbReference type="SUPFAM" id="SSF49503">
    <property type="entry name" value="Cupredoxins"/>
    <property type="match status" value="1"/>
</dbReference>
<dbReference type="GeneID" id="106563380"/>
<dbReference type="Bgee" id="ENSSSAG00000063029">
    <property type="expression patterns" value="Expressed in eye and 7 other cell types or tissues"/>
</dbReference>
<feature type="domain" description="Ephrin RBD" evidence="20">
    <location>
        <begin position="37"/>
        <end position="177"/>
    </location>
</feature>
<keyword evidence="12" id="KW-0325">Glycoprotein</keyword>
<evidence type="ECO:0000256" key="17">
    <source>
        <dbReference type="RuleBase" id="RU004375"/>
    </source>
</evidence>
<dbReference type="GO" id="GO:0046875">
    <property type="term" value="F:ephrin receptor binding"/>
    <property type="evidence" value="ECO:0007669"/>
    <property type="project" value="TreeGrafter"/>
</dbReference>
<accession>A0A1S3L0C4</accession>
<evidence type="ECO:0000256" key="9">
    <source>
        <dbReference type="ARBA" id="ARBA00022989"/>
    </source>
</evidence>
<evidence type="ECO:0000256" key="1">
    <source>
        <dbReference type="ARBA" id="ARBA00004479"/>
    </source>
</evidence>
<dbReference type="InterPro" id="IPR008972">
    <property type="entry name" value="Cupredoxin"/>
</dbReference>
<dbReference type="InterPro" id="IPR019765">
    <property type="entry name" value="Ephrin_CS"/>
</dbReference>
<gene>
    <name evidence="22" type="primary">LOC106563380</name>
</gene>
<keyword evidence="9 19" id="KW-1133">Transmembrane helix</keyword>
<dbReference type="PROSITE" id="PS01299">
    <property type="entry name" value="EPHRIN_RBD_1"/>
    <property type="match status" value="1"/>
</dbReference>
<name>A0A1S3L0C4_SALSA</name>
<dbReference type="Gene3D" id="2.60.40.420">
    <property type="entry name" value="Cupredoxins - blue copper proteins"/>
    <property type="match status" value="1"/>
</dbReference>
<feature type="region of interest" description="Disordered" evidence="18">
    <location>
        <begin position="182"/>
        <end position="219"/>
    </location>
</feature>
<dbReference type="Pfam" id="PF00812">
    <property type="entry name" value="Ephrin"/>
    <property type="match status" value="1"/>
</dbReference>
<organism evidence="21 22">
    <name type="scientific">Salmo salar</name>
    <name type="common">Atlantic salmon</name>
    <dbReference type="NCBI Taxonomy" id="8030"/>
    <lineage>
        <taxon>Eukaryota</taxon>
        <taxon>Metazoa</taxon>
        <taxon>Chordata</taxon>
        <taxon>Craniata</taxon>
        <taxon>Vertebrata</taxon>
        <taxon>Euteleostomi</taxon>
        <taxon>Actinopterygii</taxon>
        <taxon>Neopterygii</taxon>
        <taxon>Teleostei</taxon>
        <taxon>Protacanthopterygii</taxon>
        <taxon>Salmoniformes</taxon>
        <taxon>Salmonidae</taxon>
        <taxon>Salmoninae</taxon>
        <taxon>Salmo</taxon>
    </lineage>
</organism>
<evidence type="ECO:0000256" key="10">
    <source>
        <dbReference type="ARBA" id="ARBA00023136"/>
    </source>
</evidence>
<keyword evidence="11" id="KW-1015">Disulfide bond</keyword>
<feature type="transmembrane region" description="Helical" evidence="19">
    <location>
        <begin position="224"/>
        <end position="249"/>
    </location>
</feature>
<dbReference type="OrthoDB" id="6250301at2759"/>
<keyword evidence="21" id="KW-1185">Reference proteome</keyword>
<dbReference type="PANTHER" id="PTHR11304:SF34">
    <property type="entry name" value="EPHRIN-B3"/>
    <property type="match status" value="1"/>
</dbReference>
<dbReference type="PRINTS" id="PR01347">
    <property type="entry name" value="EPHRIN"/>
</dbReference>
<dbReference type="PROSITE" id="PS51551">
    <property type="entry name" value="EPHRIN_RBD_2"/>
    <property type="match status" value="1"/>
</dbReference>
<proteinExistence type="inferred from homology"/>
<dbReference type="GO" id="GO:0007267">
    <property type="term" value="P:cell-cell signaling"/>
    <property type="evidence" value="ECO:0007669"/>
    <property type="project" value="UniProtKB-ARBA"/>
</dbReference>
<dbReference type="AlphaFoldDB" id="A0A1S3L0C4"/>
<keyword evidence="4" id="KW-0597">Phosphoprotein</keyword>
<keyword evidence="5 19" id="KW-0812">Transmembrane</keyword>